<gene>
    <name evidence="6" type="ORF">F2Y10_02250</name>
</gene>
<dbReference type="InterPro" id="IPR037094">
    <property type="entry name" value="Glyco_hydro_38_cen_sf"/>
</dbReference>
<dbReference type="InterPro" id="IPR011013">
    <property type="entry name" value="Gal_mutarotase_sf_dom"/>
</dbReference>
<evidence type="ECO:0000313" key="6">
    <source>
        <dbReference type="EMBL" id="KAA2381324.1"/>
    </source>
</evidence>
<evidence type="ECO:0000313" key="7">
    <source>
        <dbReference type="Proteomes" id="UP000322940"/>
    </source>
</evidence>
<dbReference type="GO" id="GO:0030246">
    <property type="term" value="F:carbohydrate binding"/>
    <property type="evidence" value="ECO:0007669"/>
    <property type="project" value="InterPro"/>
</dbReference>
<dbReference type="InterPro" id="IPR028995">
    <property type="entry name" value="Glyco_hydro_57/38_cen_sf"/>
</dbReference>
<dbReference type="Pfam" id="PF01074">
    <property type="entry name" value="Glyco_hydro_38N"/>
    <property type="match status" value="1"/>
</dbReference>
<dbReference type="SUPFAM" id="SSF88713">
    <property type="entry name" value="Glycoside hydrolase/deacetylase"/>
    <property type="match status" value="1"/>
</dbReference>
<reference evidence="6 7" key="1">
    <citation type="journal article" date="2019" name="Nat. Med.">
        <title>A library of human gut bacterial isolates paired with longitudinal multiomics data enables mechanistic microbiome research.</title>
        <authorList>
            <person name="Poyet M."/>
            <person name="Groussin M."/>
            <person name="Gibbons S.M."/>
            <person name="Avila-Pacheco J."/>
            <person name="Jiang X."/>
            <person name="Kearney S.M."/>
            <person name="Perrotta A.R."/>
            <person name="Berdy B."/>
            <person name="Zhao S."/>
            <person name="Lieberman T.D."/>
            <person name="Swanson P.K."/>
            <person name="Smith M."/>
            <person name="Roesemann S."/>
            <person name="Alexander J.E."/>
            <person name="Rich S.A."/>
            <person name="Livny J."/>
            <person name="Vlamakis H."/>
            <person name="Clish C."/>
            <person name="Bullock K."/>
            <person name="Deik A."/>
            <person name="Scott J."/>
            <person name="Pierce K.A."/>
            <person name="Xavier R.J."/>
            <person name="Alm E.J."/>
        </authorList>
    </citation>
    <scope>NUCLEOTIDE SEQUENCE [LARGE SCALE GENOMIC DNA]</scope>
    <source>
        <strain evidence="6 7">BIOML-A266</strain>
    </source>
</reference>
<sequence>MDSFYNGFASVCKAARTIFGRTGDMRRDTSHRKQKSITALCLALLLLASGTPVRSQQRVYFVDGYHGGIYGHYPVAWKTRFITDQLAAHPEWRIGLEIEPETWDTVEVRTPADYARFKAIAADRRVEFTNPSYAQPYCYNISGESIIRQFGYGMRKIRSHFPDVEFVTYSVEEPCFTSCLPQILKLYGFKYASLKCPNTCWGGYTAPYGGELVNWIGPDGSSILTSPRHACEELQKNSVWQTTAWGNEKEYLDACIAYGIAHPVGMCYQDAGWKYGPWIGSGDSIRNNSIYVTWREYFERVTDGRSSDDYRMPQEDVRVSLMWGSQVLQRIAQQVRESENKLVTAEKAGVIANLVNGYRYGQATLDEGWRTLMLAQHHDSWIVPYNGLNRQGTWAQHIRRWTAATDSLCDGVIADALQSFAAPGDGGVEIRLRVCNTLGSPRRETVSATLPEGLGDGELAVTNAKGKRVPHAIVPAQGGRRLLFEASVPAFGYTTYTIKKTSGNAAAPRQAQAQAQAQTGRYILENDMYRIVIDPARGGTITSLVAKKEGGKEFADPQHKFAFGELRGFFYDQGQFHSSAQSPATVTVLCDNELEKSVRISGRIDTHPFTQTITLRKGERKIGFDLKIDWQHNVGIGAFRQKDGFNNNHRAFYDDRFNLNILFPVALDAPALYKDAPFDVCKSTLENTHFTTWDNIKHNVILHWVDLAERDGGHGLALLSDHTTSYSYGADAPLGLTVQYSGNGLWGRDYPIDGPTHIRFAVVPHRRAWDAAGIQEENRRWNEPLLCTFAAQAAADEASLIDAAGTGYEISAAYLDGEQIVVRLFNADGDGTPQKIRFAFPLSKVEQTDLNGNATAACAIRKRGGVSEIEVAMPRFGLKTLRLTK</sequence>
<name>A0A5B3H5P2_9BACT</name>
<dbReference type="Pfam" id="PF07748">
    <property type="entry name" value="Glyco_hydro_38C"/>
    <property type="match status" value="1"/>
</dbReference>
<dbReference type="Gene3D" id="1.20.1270.50">
    <property type="entry name" value="Glycoside hydrolase family 38, central domain"/>
    <property type="match status" value="1"/>
</dbReference>
<proteinExistence type="inferred from homology"/>
<dbReference type="Gene3D" id="3.20.110.10">
    <property type="entry name" value="Glycoside hydrolase 38, N terminal domain"/>
    <property type="match status" value="1"/>
</dbReference>
<protein>
    <submittedName>
        <fullName evidence="6">Alpha-mannosidase</fullName>
    </submittedName>
</protein>
<comment type="caution">
    <text evidence="6">The sequence shown here is derived from an EMBL/GenBank/DDBJ whole genome shotgun (WGS) entry which is preliminary data.</text>
</comment>
<comment type="similarity">
    <text evidence="1">Belongs to the glycosyl hydrolase 38 family.</text>
</comment>
<dbReference type="PANTHER" id="PTHR46017:SF1">
    <property type="entry name" value="ALPHA-MANNOSIDASE 2C1"/>
    <property type="match status" value="1"/>
</dbReference>
<keyword evidence="2" id="KW-0479">Metal-binding</keyword>
<dbReference type="Gene3D" id="2.70.98.30">
    <property type="entry name" value="Golgi alpha-mannosidase II, domain 4"/>
    <property type="match status" value="1"/>
</dbReference>
<dbReference type="SUPFAM" id="SSF88688">
    <property type="entry name" value="Families 57/38 glycoside transferase middle domain"/>
    <property type="match status" value="1"/>
</dbReference>
<dbReference type="EMBL" id="VVXH01000001">
    <property type="protein sequence ID" value="KAA2381324.1"/>
    <property type="molecule type" value="Genomic_DNA"/>
</dbReference>
<dbReference type="Proteomes" id="UP000322940">
    <property type="component" value="Unassembled WGS sequence"/>
</dbReference>
<evidence type="ECO:0000256" key="4">
    <source>
        <dbReference type="ARBA" id="ARBA00023295"/>
    </source>
</evidence>
<dbReference type="RefSeq" id="WP_130064530.1">
    <property type="nucleotide sequence ID" value="NZ_RCXC01000001.1"/>
</dbReference>
<evidence type="ECO:0000259" key="5">
    <source>
        <dbReference type="SMART" id="SM00872"/>
    </source>
</evidence>
<evidence type="ECO:0000256" key="2">
    <source>
        <dbReference type="ARBA" id="ARBA00022723"/>
    </source>
</evidence>
<dbReference type="AlphaFoldDB" id="A0A5B3H5P2"/>
<dbReference type="InterPro" id="IPR027291">
    <property type="entry name" value="Glyco_hydro_38_N_sf"/>
</dbReference>
<accession>A0A5B3H5P2</accession>
<keyword evidence="3" id="KW-0378">Hydrolase</keyword>
<dbReference type="GO" id="GO:0006013">
    <property type="term" value="P:mannose metabolic process"/>
    <property type="evidence" value="ECO:0007669"/>
    <property type="project" value="InterPro"/>
</dbReference>
<dbReference type="GO" id="GO:0046872">
    <property type="term" value="F:metal ion binding"/>
    <property type="evidence" value="ECO:0007669"/>
    <property type="project" value="UniProtKB-KW"/>
</dbReference>
<dbReference type="Gene3D" id="2.60.40.1180">
    <property type="entry name" value="Golgi alpha-mannosidase II"/>
    <property type="match status" value="1"/>
</dbReference>
<dbReference type="InterPro" id="IPR011330">
    <property type="entry name" value="Glyco_hydro/deAcase_b/a-brl"/>
</dbReference>
<dbReference type="PANTHER" id="PTHR46017">
    <property type="entry name" value="ALPHA-MANNOSIDASE 2C1"/>
    <property type="match status" value="1"/>
</dbReference>
<dbReference type="InterPro" id="IPR000602">
    <property type="entry name" value="Glyco_hydro_38_N"/>
</dbReference>
<evidence type="ECO:0000256" key="3">
    <source>
        <dbReference type="ARBA" id="ARBA00022801"/>
    </source>
</evidence>
<dbReference type="SUPFAM" id="SSF74650">
    <property type="entry name" value="Galactose mutarotase-like"/>
    <property type="match status" value="1"/>
</dbReference>
<dbReference type="InterPro" id="IPR015341">
    <property type="entry name" value="Glyco_hydro_38_cen"/>
</dbReference>
<dbReference type="GO" id="GO:0009313">
    <property type="term" value="P:oligosaccharide catabolic process"/>
    <property type="evidence" value="ECO:0007669"/>
    <property type="project" value="TreeGrafter"/>
</dbReference>
<feature type="domain" description="Glycoside hydrolase family 38 central" evidence="5">
    <location>
        <begin position="326"/>
        <end position="401"/>
    </location>
</feature>
<dbReference type="SMART" id="SM00872">
    <property type="entry name" value="Alpha-mann_mid"/>
    <property type="match status" value="1"/>
</dbReference>
<evidence type="ECO:0000256" key="1">
    <source>
        <dbReference type="ARBA" id="ARBA00009792"/>
    </source>
</evidence>
<organism evidence="6 7">
    <name type="scientific">Alistipes onderdonkii</name>
    <dbReference type="NCBI Taxonomy" id="328813"/>
    <lineage>
        <taxon>Bacteria</taxon>
        <taxon>Pseudomonadati</taxon>
        <taxon>Bacteroidota</taxon>
        <taxon>Bacteroidia</taxon>
        <taxon>Bacteroidales</taxon>
        <taxon>Rikenellaceae</taxon>
        <taxon>Alistipes</taxon>
    </lineage>
</organism>
<keyword evidence="4" id="KW-0326">Glycosidase</keyword>
<dbReference type="InterPro" id="IPR013780">
    <property type="entry name" value="Glyco_hydro_b"/>
</dbReference>
<dbReference type="InterPro" id="IPR011682">
    <property type="entry name" value="Glyco_hydro_38_C"/>
</dbReference>
<dbReference type="GO" id="GO:0004559">
    <property type="term" value="F:alpha-mannosidase activity"/>
    <property type="evidence" value="ECO:0007669"/>
    <property type="project" value="InterPro"/>
</dbReference>